<dbReference type="InterPro" id="IPR036910">
    <property type="entry name" value="HMG_box_dom_sf"/>
</dbReference>
<dbReference type="InterPro" id="IPR042477">
    <property type="entry name" value="HMGXB4"/>
</dbReference>
<dbReference type="PANTHER" id="PTHR46584">
    <property type="entry name" value="HMG DOMAIN-CONTAINING PROTEIN 4"/>
    <property type="match status" value="1"/>
</dbReference>
<feature type="compositionally biased region" description="Basic residues" evidence="2">
    <location>
        <begin position="11"/>
        <end position="30"/>
    </location>
</feature>
<evidence type="ECO:0000256" key="2">
    <source>
        <dbReference type="SAM" id="MobiDB-lite"/>
    </source>
</evidence>
<dbReference type="Pfam" id="PF00505">
    <property type="entry name" value="HMG_box"/>
    <property type="match status" value="1"/>
</dbReference>
<keyword evidence="1" id="KW-0539">Nucleus</keyword>
<name>A0A1S3DRK3_DIACI</name>
<feature type="domain" description="HMG box" evidence="3">
    <location>
        <begin position="30"/>
        <end position="83"/>
    </location>
</feature>
<dbReference type="GO" id="GO:0005634">
    <property type="term" value="C:nucleus"/>
    <property type="evidence" value="ECO:0007669"/>
    <property type="project" value="UniProtKB-UniRule"/>
</dbReference>
<feature type="non-terminal residue" evidence="5">
    <location>
        <position position="1"/>
    </location>
</feature>
<proteinExistence type="predicted"/>
<dbReference type="AlphaFoldDB" id="A0A1S3DRK3"/>
<protein>
    <submittedName>
        <fullName evidence="5">SRY-related protein LG27</fullName>
    </submittedName>
</protein>
<evidence type="ECO:0000256" key="1">
    <source>
        <dbReference type="PROSITE-ProRule" id="PRU00267"/>
    </source>
</evidence>
<dbReference type="PROSITE" id="PS50118">
    <property type="entry name" value="HMG_BOX_2"/>
    <property type="match status" value="1"/>
</dbReference>
<dbReference type="SUPFAM" id="SSF47095">
    <property type="entry name" value="HMG-box"/>
    <property type="match status" value="1"/>
</dbReference>
<dbReference type="PANTHER" id="PTHR46584:SF1">
    <property type="entry name" value="HMG DOMAIN-CONTAINING PROTEIN 4"/>
    <property type="match status" value="1"/>
</dbReference>
<evidence type="ECO:0000259" key="3">
    <source>
        <dbReference type="PROSITE" id="PS50118"/>
    </source>
</evidence>
<evidence type="ECO:0000313" key="4">
    <source>
        <dbReference type="Proteomes" id="UP000079169"/>
    </source>
</evidence>
<dbReference type="CDD" id="cd00084">
    <property type="entry name" value="HMG-box_SF"/>
    <property type="match status" value="1"/>
</dbReference>
<dbReference type="InterPro" id="IPR009071">
    <property type="entry name" value="HMG_box_dom"/>
</dbReference>
<dbReference type="Gene3D" id="1.10.30.10">
    <property type="entry name" value="High mobility group box domain"/>
    <property type="match status" value="1"/>
</dbReference>
<accession>A0A1S3DRK3</accession>
<gene>
    <name evidence="5" type="primary">LOC103523486</name>
</gene>
<feature type="non-terminal residue" evidence="5">
    <location>
        <position position="83"/>
    </location>
</feature>
<reference evidence="5" key="1">
    <citation type="submission" date="2025-08" db="UniProtKB">
        <authorList>
            <consortium name="RefSeq"/>
        </authorList>
    </citation>
    <scope>IDENTIFICATION</scope>
</reference>
<dbReference type="GeneID" id="103523486"/>
<dbReference type="RefSeq" id="XP_008486747.2">
    <property type="nucleotide sequence ID" value="XM_008488525.2"/>
</dbReference>
<evidence type="ECO:0000313" key="5">
    <source>
        <dbReference type="RefSeq" id="XP_008486747.2"/>
    </source>
</evidence>
<dbReference type="STRING" id="121845.A0A1S3DRK3"/>
<organism evidence="4 5">
    <name type="scientific">Diaphorina citri</name>
    <name type="common">Asian citrus psyllid</name>
    <dbReference type="NCBI Taxonomy" id="121845"/>
    <lineage>
        <taxon>Eukaryota</taxon>
        <taxon>Metazoa</taxon>
        <taxon>Ecdysozoa</taxon>
        <taxon>Arthropoda</taxon>
        <taxon>Hexapoda</taxon>
        <taxon>Insecta</taxon>
        <taxon>Pterygota</taxon>
        <taxon>Neoptera</taxon>
        <taxon>Paraneoptera</taxon>
        <taxon>Hemiptera</taxon>
        <taxon>Sternorrhyncha</taxon>
        <taxon>Psylloidea</taxon>
        <taxon>Psyllidae</taxon>
        <taxon>Diaphorininae</taxon>
        <taxon>Diaphorina</taxon>
    </lineage>
</organism>
<sequence>APQFMVDGKPLPKKRGPKPGRRKNQRKDKGKARFTAYMLWAKQIRQKLIKSNPDMDFSQVSKKLGELWHTVPFNEKYVSAESG</sequence>
<dbReference type="Proteomes" id="UP000079169">
    <property type="component" value="Unplaced"/>
</dbReference>
<dbReference type="KEGG" id="dci:103523486"/>
<keyword evidence="1" id="KW-0238">DNA-binding</keyword>
<dbReference type="PaxDb" id="121845-A0A1S3DRK3"/>
<keyword evidence="4" id="KW-1185">Reference proteome</keyword>
<dbReference type="GO" id="GO:0003677">
    <property type="term" value="F:DNA binding"/>
    <property type="evidence" value="ECO:0007669"/>
    <property type="project" value="UniProtKB-UniRule"/>
</dbReference>
<feature type="region of interest" description="Disordered" evidence="2">
    <location>
        <begin position="1"/>
        <end position="30"/>
    </location>
</feature>
<feature type="DNA-binding region" description="HMG box" evidence="1">
    <location>
        <begin position="30"/>
        <end position="83"/>
    </location>
</feature>